<keyword evidence="11" id="KW-1185">Reference proteome</keyword>
<keyword evidence="5" id="KW-0720">Serine protease</keyword>
<reference evidence="10" key="1">
    <citation type="submission" date="2021-04" db="EMBL/GenBank/DDBJ databases">
        <authorList>
            <person name="Hartkoorn R.C."/>
            <person name="Beaudoing E."/>
            <person name="Hot D."/>
        </authorList>
    </citation>
    <scope>NUCLEOTIDE SEQUENCE</scope>
    <source>
        <strain evidence="10">NRRL B-16292</strain>
    </source>
</reference>
<organism evidence="10 11">
    <name type="scientific">Dactylosporangium fulvum</name>
    <dbReference type="NCBI Taxonomy" id="53359"/>
    <lineage>
        <taxon>Bacteria</taxon>
        <taxon>Bacillati</taxon>
        <taxon>Actinomycetota</taxon>
        <taxon>Actinomycetes</taxon>
        <taxon>Micromonosporales</taxon>
        <taxon>Micromonosporaceae</taxon>
        <taxon>Dactylosporangium</taxon>
    </lineage>
</organism>
<sequence length="248" mass="25841">MSVVEPPRPPRRPGLPIATVIVTLVTVLGAAAQLHDPDVLTRFRRDYPALHDGEWWRWFTPMLVQSAGWGQILFNIGSLIVVGVIAERRFGTLRWLVLYLGIGLAGEAIGERLDPTGAGNSLAVCGLVGGLATLLLLRPGRATRPHTFVVPYYVACVAGLGFGGVVGATVAPTVVLVVLSILLRAERYRGVAFVAAVASLVTAGLFAAVPDQHGIALVAGALAGLLLTPAAGRAARPGRTGTAAPARK</sequence>
<evidence type="ECO:0000313" key="11">
    <source>
        <dbReference type="Proteomes" id="UP001059617"/>
    </source>
</evidence>
<dbReference type="RefSeq" id="WP_259856760.1">
    <property type="nucleotide sequence ID" value="NZ_CP073720.1"/>
</dbReference>
<evidence type="ECO:0000256" key="8">
    <source>
        <dbReference type="SAM" id="Phobius"/>
    </source>
</evidence>
<keyword evidence="3 8" id="KW-0812">Transmembrane</keyword>
<keyword evidence="7 8" id="KW-0472">Membrane</keyword>
<protein>
    <submittedName>
        <fullName evidence="10">Rhomboid family intramembrane serine protease</fullName>
    </submittedName>
</protein>
<feature type="domain" description="Peptidase S54 rhomboid" evidence="9">
    <location>
        <begin position="53"/>
        <end position="166"/>
    </location>
</feature>
<evidence type="ECO:0000256" key="6">
    <source>
        <dbReference type="ARBA" id="ARBA00022989"/>
    </source>
</evidence>
<evidence type="ECO:0000256" key="2">
    <source>
        <dbReference type="ARBA" id="ARBA00022670"/>
    </source>
</evidence>
<keyword evidence="6 8" id="KW-1133">Transmembrane helix</keyword>
<dbReference type="PANTHER" id="PTHR22936">
    <property type="entry name" value="RHOMBOID-RELATED"/>
    <property type="match status" value="1"/>
</dbReference>
<feature type="transmembrane region" description="Helical" evidence="8">
    <location>
        <begin position="15"/>
        <end position="35"/>
    </location>
</feature>
<evidence type="ECO:0000259" key="9">
    <source>
        <dbReference type="Pfam" id="PF01694"/>
    </source>
</evidence>
<gene>
    <name evidence="10" type="ORF">Dfulv_28945</name>
</gene>
<dbReference type="EMBL" id="CP073720">
    <property type="protein sequence ID" value="UWP79191.1"/>
    <property type="molecule type" value="Genomic_DNA"/>
</dbReference>
<evidence type="ECO:0000313" key="10">
    <source>
        <dbReference type="EMBL" id="UWP79191.1"/>
    </source>
</evidence>
<feature type="transmembrane region" description="Helical" evidence="8">
    <location>
        <begin position="122"/>
        <end position="140"/>
    </location>
</feature>
<reference evidence="10" key="2">
    <citation type="submission" date="2022-09" db="EMBL/GenBank/DDBJ databases">
        <title>Biosynthetic gene clusters of Dactylosporangioum fulvum.</title>
        <authorList>
            <person name="Caradec T."/>
        </authorList>
    </citation>
    <scope>NUCLEOTIDE SEQUENCE</scope>
    <source>
        <strain evidence="10">NRRL B-16292</strain>
    </source>
</reference>
<proteinExistence type="predicted"/>
<evidence type="ECO:0000256" key="3">
    <source>
        <dbReference type="ARBA" id="ARBA00022692"/>
    </source>
</evidence>
<dbReference type="InterPro" id="IPR035952">
    <property type="entry name" value="Rhomboid-like_sf"/>
</dbReference>
<accession>A0ABY5VQ49</accession>
<evidence type="ECO:0000256" key="5">
    <source>
        <dbReference type="ARBA" id="ARBA00022825"/>
    </source>
</evidence>
<dbReference type="Gene3D" id="1.20.1540.10">
    <property type="entry name" value="Rhomboid-like"/>
    <property type="match status" value="1"/>
</dbReference>
<feature type="transmembrane region" description="Helical" evidence="8">
    <location>
        <begin position="215"/>
        <end position="232"/>
    </location>
</feature>
<feature type="transmembrane region" description="Helical" evidence="8">
    <location>
        <begin position="152"/>
        <end position="183"/>
    </location>
</feature>
<evidence type="ECO:0000256" key="7">
    <source>
        <dbReference type="ARBA" id="ARBA00023136"/>
    </source>
</evidence>
<dbReference type="InterPro" id="IPR002610">
    <property type="entry name" value="Peptidase_S54_rhomboid-like"/>
</dbReference>
<feature type="transmembrane region" description="Helical" evidence="8">
    <location>
        <begin position="190"/>
        <end position="209"/>
    </location>
</feature>
<dbReference type="SUPFAM" id="SSF144091">
    <property type="entry name" value="Rhomboid-like"/>
    <property type="match status" value="1"/>
</dbReference>
<dbReference type="GO" id="GO:0006508">
    <property type="term" value="P:proteolysis"/>
    <property type="evidence" value="ECO:0007669"/>
    <property type="project" value="UniProtKB-KW"/>
</dbReference>
<dbReference type="GO" id="GO:0008233">
    <property type="term" value="F:peptidase activity"/>
    <property type="evidence" value="ECO:0007669"/>
    <property type="project" value="UniProtKB-KW"/>
</dbReference>
<keyword evidence="2 10" id="KW-0645">Protease</keyword>
<dbReference type="PANTHER" id="PTHR22936:SF69">
    <property type="entry name" value="RHOMBOID-LIKE PROTEIN"/>
    <property type="match status" value="1"/>
</dbReference>
<feature type="transmembrane region" description="Helical" evidence="8">
    <location>
        <begin position="67"/>
        <end position="86"/>
    </location>
</feature>
<keyword evidence="4" id="KW-0378">Hydrolase</keyword>
<evidence type="ECO:0000256" key="4">
    <source>
        <dbReference type="ARBA" id="ARBA00022801"/>
    </source>
</evidence>
<dbReference type="Proteomes" id="UP001059617">
    <property type="component" value="Chromosome"/>
</dbReference>
<dbReference type="Pfam" id="PF01694">
    <property type="entry name" value="Rhomboid"/>
    <property type="match status" value="1"/>
</dbReference>
<dbReference type="InterPro" id="IPR022764">
    <property type="entry name" value="Peptidase_S54_rhomboid_dom"/>
</dbReference>
<comment type="subcellular location">
    <subcellularLocation>
        <location evidence="1">Membrane</location>
        <topology evidence="1">Multi-pass membrane protein</topology>
    </subcellularLocation>
</comment>
<evidence type="ECO:0000256" key="1">
    <source>
        <dbReference type="ARBA" id="ARBA00004141"/>
    </source>
</evidence>
<name>A0ABY5VQ49_9ACTN</name>